<dbReference type="Gene3D" id="3.10.10.10">
    <property type="entry name" value="HIV Type 1 Reverse Transcriptase, subunit A, domain 1"/>
    <property type="match status" value="1"/>
</dbReference>
<dbReference type="InterPro" id="IPR043502">
    <property type="entry name" value="DNA/RNA_pol_sf"/>
</dbReference>
<reference evidence="1" key="2">
    <citation type="submission" date="2022-01" db="EMBL/GenBank/DDBJ databases">
        <authorList>
            <person name="Yamashiro T."/>
            <person name="Shiraishi A."/>
            <person name="Satake H."/>
            <person name="Nakayama K."/>
        </authorList>
    </citation>
    <scope>NUCLEOTIDE SEQUENCE</scope>
</reference>
<evidence type="ECO:0000313" key="1">
    <source>
        <dbReference type="EMBL" id="GJT11617.1"/>
    </source>
</evidence>
<comment type="caution">
    <text evidence="1">The sequence shown here is derived from an EMBL/GenBank/DDBJ whole genome shotgun (WGS) entry which is preliminary data.</text>
</comment>
<accession>A0ABQ5BCQ1</accession>
<protein>
    <submittedName>
        <fullName evidence="1">Uncharacterized protein</fullName>
    </submittedName>
</protein>
<reference evidence="1" key="1">
    <citation type="journal article" date="2022" name="Int. J. Mol. Sci.">
        <title>Draft Genome of Tanacetum Coccineum: Genomic Comparison of Closely Related Tanacetum-Family Plants.</title>
        <authorList>
            <person name="Yamashiro T."/>
            <person name="Shiraishi A."/>
            <person name="Nakayama K."/>
            <person name="Satake H."/>
        </authorList>
    </citation>
    <scope>NUCLEOTIDE SEQUENCE</scope>
</reference>
<keyword evidence="2" id="KW-1185">Reference proteome</keyword>
<gene>
    <name evidence="1" type="ORF">Tco_0858659</name>
</gene>
<dbReference type="SUPFAM" id="SSF56672">
    <property type="entry name" value="DNA/RNA polymerases"/>
    <property type="match status" value="1"/>
</dbReference>
<name>A0ABQ5BCQ1_9ASTR</name>
<evidence type="ECO:0000313" key="2">
    <source>
        <dbReference type="Proteomes" id="UP001151760"/>
    </source>
</evidence>
<dbReference type="InterPro" id="IPR053134">
    <property type="entry name" value="RNA-dir_DNA_polymerase"/>
</dbReference>
<dbReference type="PANTHER" id="PTHR24559">
    <property type="entry name" value="TRANSPOSON TY3-I GAG-POL POLYPROTEIN"/>
    <property type="match status" value="1"/>
</dbReference>
<sequence>MVGTRNSTIETRVDDSIKNWVTDHVNEKFDAVNTTLNNILAQLNFVVTDVNRLKGNEGTSSFSRMGKLEFPKFYGEDFIKAHGETVVWGVYEDGILKRFGIVNEDLMAELKKLSMFISGLPASMEMNVRMFKPQTLANAFSLANFQEASLAVIKQRATPVLSTPKFNNNYYANRNVASPNKDTTVTAIVPNTQVVNKYPALPSPAPRRMLSQKEFVDKRAKNQCFHCDKKNVPGHKCEGQVFTLEIRGTHIEECLEEEEEESDMISYELSDPTPQTSSHILLNALSGIPTRNTIRWLSTLGTIQWNFKDLVMKFQYEGQKVVLRGTHKSELAWLNGRHMSKLVSQHGKAHISALCCVGQTATLNLMQCNIGQEMVLGVDLAQLLQEYADVFNVPKELPPQSSFDHKIPLREENVCINIRPYRYPPSQKDTIKAMVKELLDSGVITPSTSTFSSPVVMAKNKDESWRMCIDYKQLNKQTVKDRWLGIIDLMI</sequence>
<proteinExistence type="predicted"/>
<organism evidence="1 2">
    <name type="scientific">Tanacetum coccineum</name>
    <dbReference type="NCBI Taxonomy" id="301880"/>
    <lineage>
        <taxon>Eukaryota</taxon>
        <taxon>Viridiplantae</taxon>
        <taxon>Streptophyta</taxon>
        <taxon>Embryophyta</taxon>
        <taxon>Tracheophyta</taxon>
        <taxon>Spermatophyta</taxon>
        <taxon>Magnoliopsida</taxon>
        <taxon>eudicotyledons</taxon>
        <taxon>Gunneridae</taxon>
        <taxon>Pentapetalae</taxon>
        <taxon>asterids</taxon>
        <taxon>campanulids</taxon>
        <taxon>Asterales</taxon>
        <taxon>Asteraceae</taxon>
        <taxon>Asteroideae</taxon>
        <taxon>Anthemideae</taxon>
        <taxon>Anthemidinae</taxon>
        <taxon>Tanacetum</taxon>
    </lineage>
</organism>
<dbReference type="Proteomes" id="UP001151760">
    <property type="component" value="Unassembled WGS sequence"/>
</dbReference>
<dbReference type="EMBL" id="BQNB010013082">
    <property type="protein sequence ID" value="GJT11617.1"/>
    <property type="molecule type" value="Genomic_DNA"/>
</dbReference>
<dbReference type="PANTHER" id="PTHR24559:SF450">
    <property type="entry name" value="RNA-DIRECTED DNA POLYMERASE HOMOLOG"/>
    <property type="match status" value="1"/>
</dbReference>